<feature type="region of interest" description="Disordered" evidence="1">
    <location>
        <begin position="1375"/>
        <end position="1443"/>
    </location>
</feature>
<feature type="region of interest" description="Disordered" evidence="1">
    <location>
        <begin position="1170"/>
        <end position="1209"/>
    </location>
</feature>
<feature type="compositionally biased region" description="Basic and acidic residues" evidence="1">
    <location>
        <begin position="1318"/>
        <end position="1336"/>
    </location>
</feature>
<feature type="compositionally biased region" description="Low complexity" evidence="1">
    <location>
        <begin position="282"/>
        <end position="299"/>
    </location>
</feature>
<dbReference type="InterPro" id="IPR008942">
    <property type="entry name" value="ENTH_VHS"/>
</dbReference>
<dbReference type="SMART" id="SM00582">
    <property type="entry name" value="RPR"/>
    <property type="match status" value="1"/>
</dbReference>
<accession>A0A1V9Y1B8</accession>
<name>A0A1V9Y1B8_9ACAR</name>
<dbReference type="CDD" id="cd16982">
    <property type="entry name" value="CID_Pcf11"/>
    <property type="match status" value="1"/>
</dbReference>
<reference evidence="3 4" key="1">
    <citation type="journal article" date="2017" name="Gigascience">
        <title>Draft genome of the honey bee ectoparasitic mite, Tropilaelaps mercedesae, is shaped by the parasitic life history.</title>
        <authorList>
            <person name="Dong X."/>
            <person name="Armstrong S.D."/>
            <person name="Xia D."/>
            <person name="Makepeace B.L."/>
            <person name="Darby A.C."/>
            <person name="Kadowaki T."/>
        </authorList>
    </citation>
    <scope>NUCLEOTIDE SEQUENCE [LARGE SCALE GENOMIC DNA]</scope>
    <source>
        <strain evidence="3">Wuxi-XJTLU</strain>
    </source>
</reference>
<dbReference type="EMBL" id="MNPL01001014">
    <property type="protein sequence ID" value="OQR79525.1"/>
    <property type="molecule type" value="Genomic_DNA"/>
</dbReference>
<feature type="compositionally biased region" description="Pro residues" evidence="1">
    <location>
        <begin position="834"/>
        <end position="865"/>
    </location>
</feature>
<feature type="compositionally biased region" description="Acidic residues" evidence="1">
    <location>
        <begin position="450"/>
        <end position="459"/>
    </location>
</feature>
<feature type="region of interest" description="Disordered" evidence="1">
    <location>
        <begin position="523"/>
        <end position="544"/>
    </location>
</feature>
<dbReference type="Pfam" id="PF23228">
    <property type="entry name" value="zf_PCFS4"/>
    <property type="match status" value="1"/>
</dbReference>
<feature type="compositionally biased region" description="Pro residues" evidence="1">
    <location>
        <begin position="793"/>
        <end position="823"/>
    </location>
</feature>
<feature type="compositionally biased region" description="Basic and acidic residues" evidence="1">
    <location>
        <begin position="1242"/>
        <end position="1256"/>
    </location>
</feature>
<feature type="compositionally biased region" description="Basic and acidic residues" evidence="1">
    <location>
        <begin position="265"/>
        <end position="280"/>
    </location>
</feature>
<feature type="compositionally biased region" description="Acidic residues" evidence="1">
    <location>
        <begin position="1398"/>
        <end position="1415"/>
    </location>
</feature>
<feature type="compositionally biased region" description="Polar residues" evidence="1">
    <location>
        <begin position="248"/>
        <end position="260"/>
    </location>
</feature>
<dbReference type="Pfam" id="PF04818">
    <property type="entry name" value="CID"/>
    <property type="match status" value="1"/>
</dbReference>
<dbReference type="GO" id="GO:0003729">
    <property type="term" value="F:mRNA binding"/>
    <property type="evidence" value="ECO:0007669"/>
    <property type="project" value="InterPro"/>
</dbReference>
<dbReference type="PANTHER" id="PTHR15921">
    <property type="entry name" value="PRE-MRNA CLEAVAGE COMPLEX II"/>
    <property type="match status" value="1"/>
</dbReference>
<feature type="compositionally biased region" description="Low complexity" evidence="1">
    <location>
        <begin position="334"/>
        <end position="351"/>
    </location>
</feature>
<organism evidence="3 4">
    <name type="scientific">Tropilaelaps mercedesae</name>
    <dbReference type="NCBI Taxonomy" id="418985"/>
    <lineage>
        <taxon>Eukaryota</taxon>
        <taxon>Metazoa</taxon>
        <taxon>Ecdysozoa</taxon>
        <taxon>Arthropoda</taxon>
        <taxon>Chelicerata</taxon>
        <taxon>Arachnida</taxon>
        <taxon>Acari</taxon>
        <taxon>Parasitiformes</taxon>
        <taxon>Mesostigmata</taxon>
        <taxon>Gamasina</taxon>
        <taxon>Dermanyssoidea</taxon>
        <taxon>Laelapidae</taxon>
        <taxon>Tropilaelaps</taxon>
    </lineage>
</organism>
<feature type="region of interest" description="Disordered" evidence="1">
    <location>
        <begin position="1283"/>
        <end position="1351"/>
    </location>
</feature>
<dbReference type="PROSITE" id="PS51391">
    <property type="entry name" value="CID"/>
    <property type="match status" value="1"/>
</dbReference>
<dbReference type="GO" id="GO:0005737">
    <property type="term" value="C:cytoplasm"/>
    <property type="evidence" value="ECO:0007669"/>
    <property type="project" value="TreeGrafter"/>
</dbReference>
<proteinExistence type="predicted"/>
<dbReference type="FunCoup" id="A0A1V9Y1B8">
    <property type="interactions" value="1300"/>
</dbReference>
<dbReference type="GO" id="GO:0005849">
    <property type="term" value="C:mRNA cleavage factor complex"/>
    <property type="evidence" value="ECO:0007669"/>
    <property type="project" value="TreeGrafter"/>
</dbReference>
<sequence length="1443" mass="155844">MEDTASEYASSLHDLTTNSKPLISMLTMLADEYRPCATSIVKVIEDYLKQSCAKIKLPTLYLIDSIIKNVGEPYKKLFTENIIKIFLDVFQEITQKLEVDTIGKNSASVKDIVESVDQKTTDSSKMRHTRTAPESQAIPLDREAGENMRVVDSSVNCTEQRRTDPRLKRRHNQQQQPQQLFEHQLLQPDFAMAEKAKSSDLTGSKDGSSCTASKTGDKKFPSSKRSRGHDKEQQRVNGKRQAGDSHGDTSNSGSATKGRTSSSKSNKEKSSSSLIDDRKSSRSGSSASSNKKSPKSSTSRMATGSEKSTANHQVISGRSPNKSPSASHVVRTGDSSSTVDASVSLSSAPSLADKEAAAILTGDIDLRILEPINKKLKTERSSTPESPVPSALDLFPKGDIDLRIRPAGGISDPGQPLVVPSANAVLSAPQTDQNATEQASLKCGAKKKDEEDDEEDELDKELQWAKLKGRPLRNLTAGTSQERNTRRELVVNDERGPALAKGASSSTAPSDPLCSLSLRGTNVRSGASEPVTGPLRGSANSMPLPQGGARMPLTALPIVDVTPKQNAIPDLFPPGRSRTHIKISDPAPDSGQIRLDGRMREVRFVDGVAIAVMDEAPPNFVRARQIMFKGGSSKKILINEHHQIMAAFDGREHEFTLNGNRHRIRFGAPLRELYVDGIPYSCQFNGVPVYIRSREDVFSVTLHPPCPSVNDKMEAPKDLLAKLGLLPLPPEGSAISPGGCVIGVLPPGSQVPIASMAAPLGGAPAHLVGGPSTGGWVRYQEDNRMAATSHLGPPGPPGPHPPPGIYPPPGIPHNMPPLPPPTGFGPGHHGPPAMFGPPPPSTMGGPMPGPPIGPSPYGPMGPPAMMPYGQPHPGMHAPPHMLGPAGGMMRQPIGPPIGPHRPQERPIPVPPGVVAPITTPVTIATAPAAVATPQVNVSDLLNQLVTAGIIGGSTTTAISSNAPGSMDSADKKPTGSILNPTAIKEDIPKLSFKQSDQLKQRYSGVISALHDGLQCATCGQRFKQADKNSDKYAQHLDWHFRMARREREGLKKASSRKWFYDIPDWVQFEEVEDIEDRARSYFELQEAQHDSTSQDSQVASVQEIPSVPAKAIDQGENICVLCREAFELFFCEESEEWRLKNAVLSDGQVIHPACHEDFLRPARKLSPGIKAELDDGNVAPKQEKIDEQNEKMDTQEHPQEGIDEGSQPLPGLDFAPSVEELLPITVKKEPSEVQNTMDQHMKTVKPDLPEETKTPGEDDETMDEDLNDTVRAAEQSVVVEELGEFGVDNLAPIAEDDVHKDETTRQDSSVGADAFSEETDKQEPYEGQEQKNDDVKLGSPQSQSDQPVTDHYTASKLKILKGSGGFVLKVKQETVTNGGDGKGASEQKSSQDSGVALDEPEDEANQDQQDEDEEWVPPQPDPVFKNLPTVRRGVEESGLCSIM</sequence>
<feature type="compositionally biased region" description="Polar residues" evidence="1">
    <location>
        <begin position="199"/>
        <end position="214"/>
    </location>
</feature>
<evidence type="ECO:0000256" key="1">
    <source>
        <dbReference type="SAM" id="MobiDB-lite"/>
    </source>
</evidence>
<dbReference type="OrthoDB" id="343582at2759"/>
<feature type="compositionally biased region" description="Polar residues" evidence="1">
    <location>
        <begin position="428"/>
        <end position="439"/>
    </location>
</feature>
<feature type="domain" description="CID" evidence="2">
    <location>
        <begin position="1"/>
        <end position="148"/>
    </location>
</feature>
<feature type="compositionally biased region" description="Basic and acidic residues" evidence="1">
    <location>
        <begin position="1296"/>
        <end position="1305"/>
    </location>
</feature>
<feature type="region of interest" description="Disordered" evidence="1">
    <location>
        <begin position="786"/>
        <end position="894"/>
    </location>
</feature>
<dbReference type="GO" id="GO:0006369">
    <property type="term" value="P:termination of RNA polymerase II transcription"/>
    <property type="evidence" value="ECO:0007669"/>
    <property type="project" value="InterPro"/>
</dbReference>
<feature type="region of interest" description="Disordered" evidence="1">
    <location>
        <begin position="194"/>
        <end position="353"/>
    </location>
</feature>
<protein>
    <recommendedName>
        <fullName evidence="2">CID domain-containing protein</fullName>
    </recommendedName>
</protein>
<dbReference type="InParanoid" id="A0A1V9Y1B8"/>
<dbReference type="GO" id="GO:0031124">
    <property type="term" value="P:mRNA 3'-end processing"/>
    <property type="evidence" value="ECO:0007669"/>
    <property type="project" value="InterPro"/>
</dbReference>
<comment type="caution">
    <text evidence="3">The sequence shown here is derived from an EMBL/GenBank/DDBJ whole genome shotgun (WGS) entry which is preliminary data.</text>
</comment>
<gene>
    <name evidence="3" type="ORF">BIW11_05677</name>
</gene>
<evidence type="ECO:0000313" key="4">
    <source>
        <dbReference type="Proteomes" id="UP000192247"/>
    </source>
</evidence>
<evidence type="ECO:0000313" key="3">
    <source>
        <dbReference type="EMBL" id="OQR79525.1"/>
    </source>
</evidence>
<feature type="region of interest" description="Disordered" evidence="1">
    <location>
        <begin position="117"/>
        <end position="177"/>
    </location>
</feature>
<feature type="region of interest" description="Disordered" evidence="1">
    <location>
        <begin position="1242"/>
        <end position="1263"/>
    </location>
</feature>
<dbReference type="InterPro" id="IPR045154">
    <property type="entry name" value="PCF11-like"/>
</dbReference>
<keyword evidence="4" id="KW-1185">Reference proteome</keyword>
<feature type="compositionally biased region" description="Basic and acidic residues" evidence="1">
    <location>
        <begin position="1181"/>
        <end position="1200"/>
    </location>
</feature>
<dbReference type="Gene3D" id="1.25.40.90">
    <property type="match status" value="1"/>
</dbReference>
<dbReference type="GO" id="GO:0000993">
    <property type="term" value="F:RNA polymerase II complex binding"/>
    <property type="evidence" value="ECO:0007669"/>
    <property type="project" value="InterPro"/>
</dbReference>
<feature type="region of interest" description="Disordered" evidence="1">
    <location>
        <begin position="572"/>
        <end position="591"/>
    </location>
</feature>
<dbReference type="InterPro" id="IPR047415">
    <property type="entry name" value="Pcf11_CID"/>
</dbReference>
<feature type="compositionally biased region" description="Polar residues" evidence="1">
    <location>
        <begin position="300"/>
        <end position="326"/>
    </location>
</feature>
<dbReference type="PANTHER" id="PTHR15921:SF3">
    <property type="entry name" value="PRE-MRNA CLEAVAGE COMPLEX 2 PROTEIN PCF11"/>
    <property type="match status" value="1"/>
</dbReference>
<dbReference type="SUPFAM" id="SSF48464">
    <property type="entry name" value="ENTH/VHS domain"/>
    <property type="match status" value="1"/>
</dbReference>
<evidence type="ECO:0000259" key="2">
    <source>
        <dbReference type="PROSITE" id="PS51391"/>
    </source>
</evidence>
<dbReference type="InterPro" id="IPR006569">
    <property type="entry name" value="CID_dom"/>
</dbReference>
<feature type="region of interest" description="Disordered" evidence="1">
    <location>
        <begin position="428"/>
        <end position="460"/>
    </location>
</feature>
<dbReference type="InterPro" id="IPR057242">
    <property type="entry name" value="PCFS4-like"/>
</dbReference>
<dbReference type="Proteomes" id="UP000192247">
    <property type="component" value="Unassembled WGS sequence"/>
</dbReference>
<dbReference type="STRING" id="418985.A0A1V9Y1B8"/>